<evidence type="ECO:0000256" key="2">
    <source>
        <dbReference type="ARBA" id="ARBA00023015"/>
    </source>
</evidence>
<dbReference type="InterPro" id="IPR005119">
    <property type="entry name" value="LysR_subst-bd"/>
</dbReference>
<comment type="similarity">
    <text evidence="1">Belongs to the LysR transcriptional regulatory family.</text>
</comment>
<proteinExistence type="inferred from homology"/>
<feature type="domain" description="LysR substrate-binding" evidence="6">
    <location>
        <begin position="21"/>
        <end position="100"/>
    </location>
</feature>
<evidence type="ECO:0000259" key="6">
    <source>
        <dbReference type="Pfam" id="PF03466"/>
    </source>
</evidence>
<feature type="compositionally biased region" description="Polar residues" evidence="5">
    <location>
        <begin position="205"/>
        <end position="216"/>
    </location>
</feature>
<dbReference type="RefSeq" id="WP_100389016.1">
    <property type="nucleotide sequence ID" value="NZ_BMZU01000001.1"/>
</dbReference>
<evidence type="ECO:0000256" key="4">
    <source>
        <dbReference type="ARBA" id="ARBA00023163"/>
    </source>
</evidence>
<dbReference type="Proteomes" id="UP000231742">
    <property type="component" value="Unassembled WGS sequence"/>
</dbReference>
<dbReference type="GO" id="GO:0003677">
    <property type="term" value="F:DNA binding"/>
    <property type="evidence" value="ECO:0007669"/>
    <property type="project" value="UniProtKB-KW"/>
</dbReference>
<gene>
    <name evidence="7" type="ORF">CLV85_1617</name>
</gene>
<dbReference type="Pfam" id="PF03466">
    <property type="entry name" value="LysR_substrate"/>
    <property type="match status" value="2"/>
</dbReference>
<keyword evidence="8" id="KW-1185">Reference proteome</keyword>
<sequence length="239" mass="25863">MPTSFTVAFVLGATPGKWSRVWRERLPETPIELVPSEQDEALAMLTAGTADVALVRLPIDRAEDSDRPLAAIPLYTERAVAVIPKEHDLAQGDEVTLVEIDSAHRITEEWRAAVDLVAANIGIAVIPQAVARALQRKDVVSRIISDGPEWQVAVAWRDGSVDPLVEEFIGIVRGRTAKSSRGTAGGSEAEEAESPKRAPRASAPKKSTSQRANARSSGGKAAPRRPDRPAFNRNKRRKG</sequence>
<keyword evidence="2" id="KW-0805">Transcription regulation</keyword>
<keyword evidence="3" id="KW-0238">DNA-binding</keyword>
<evidence type="ECO:0000313" key="8">
    <source>
        <dbReference type="Proteomes" id="UP000231742"/>
    </source>
</evidence>
<organism evidence="7 8">
    <name type="scientific">Salinibacterium amurskyense</name>
    <dbReference type="NCBI Taxonomy" id="205941"/>
    <lineage>
        <taxon>Bacteria</taxon>
        <taxon>Bacillati</taxon>
        <taxon>Actinomycetota</taxon>
        <taxon>Actinomycetes</taxon>
        <taxon>Micrococcales</taxon>
        <taxon>Microbacteriaceae</taxon>
        <taxon>Salinibacterium</taxon>
    </lineage>
</organism>
<evidence type="ECO:0000256" key="3">
    <source>
        <dbReference type="ARBA" id="ARBA00023125"/>
    </source>
</evidence>
<keyword evidence="4" id="KW-0804">Transcription</keyword>
<dbReference type="PANTHER" id="PTHR30346:SF0">
    <property type="entry name" value="HCA OPERON TRANSCRIPTIONAL ACTIVATOR HCAR"/>
    <property type="match status" value="1"/>
</dbReference>
<dbReference type="GO" id="GO:0032993">
    <property type="term" value="C:protein-DNA complex"/>
    <property type="evidence" value="ECO:0007669"/>
    <property type="project" value="TreeGrafter"/>
</dbReference>
<reference evidence="7 8" key="1">
    <citation type="submission" date="2017-11" db="EMBL/GenBank/DDBJ databases">
        <title>Genomic Encyclopedia of Archaeal and Bacterial Type Strains, Phase II (KMG-II): From Individual Species to Whole Genera.</title>
        <authorList>
            <person name="Goeker M."/>
        </authorList>
    </citation>
    <scope>NUCLEOTIDE SEQUENCE [LARGE SCALE GENOMIC DNA]</scope>
    <source>
        <strain evidence="7 8">DSM 16400</strain>
    </source>
</reference>
<protein>
    <submittedName>
        <fullName evidence="7">LysR substrate binding domain-containing protein</fullName>
    </submittedName>
</protein>
<evidence type="ECO:0000256" key="1">
    <source>
        <dbReference type="ARBA" id="ARBA00009437"/>
    </source>
</evidence>
<dbReference type="OrthoDB" id="3388207at2"/>
<evidence type="ECO:0000313" key="7">
    <source>
        <dbReference type="EMBL" id="PJJ82417.1"/>
    </source>
</evidence>
<name>A0A2M9D9K8_9MICO</name>
<dbReference type="Gene3D" id="3.40.190.290">
    <property type="match status" value="1"/>
</dbReference>
<accession>A0A2M9D9K8</accession>
<comment type="caution">
    <text evidence="7">The sequence shown here is derived from an EMBL/GenBank/DDBJ whole genome shotgun (WGS) entry which is preliminary data.</text>
</comment>
<feature type="domain" description="LysR substrate-binding" evidence="6">
    <location>
        <begin position="107"/>
        <end position="175"/>
    </location>
</feature>
<dbReference type="CDD" id="cd05466">
    <property type="entry name" value="PBP2_LTTR_substrate"/>
    <property type="match status" value="1"/>
</dbReference>
<dbReference type="Gene3D" id="3.40.190.10">
    <property type="entry name" value="Periplasmic binding protein-like II"/>
    <property type="match status" value="2"/>
</dbReference>
<dbReference type="PANTHER" id="PTHR30346">
    <property type="entry name" value="TRANSCRIPTIONAL DUAL REGULATOR HCAR-RELATED"/>
    <property type="match status" value="1"/>
</dbReference>
<dbReference type="SUPFAM" id="SSF53850">
    <property type="entry name" value="Periplasmic binding protein-like II"/>
    <property type="match status" value="1"/>
</dbReference>
<dbReference type="GO" id="GO:0003700">
    <property type="term" value="F:DNA-binding transcription factor activity"/>
    <property type="evidence" value="ECO:0007669"/>
    <property type="project" value="TreeGrafter"/>
</dbReference>
<evidence type="ECO:0000256" key="5">
    <source>
        <dbReference type="SAM" id="MobiDB-lite"/>
    </source>
</evidence>
<dbReference type="EMBL" id="PGFH01000001">
    <property type="protein sequence ID" value="PJJ82417.1"/>
    <property type="molecule type" value="Genomic_DNA"/>
</dbReference>
<dbReference type="AlphaFoldDB" id="A0A2M9D9K8"/>
<feature type="region of interest" description="Disordered" evidence="5">
    <location>
        <begin position="176"/>
        <end position="239"/>
    </location>
</feature>